<evidence type="ECO:0000259" key="2">
    <source>
        <dbReference type="Pfam" id="PF13304"/>
    </source>
</evidence>
<dbReference type="Pfam" id="PF13175">
    <property type="entry name" value="AAA_15"/>
    <property type="match status" value="1"/>
</dbReference>
<dbReference type="InterPro" id="IPR041685">
    <property type="entry name" value="AAA_GajA/Old/RecF-like"/>
</dbReference>
<evidence type="ECO:0000313" key="4">
    <source>
        <dbReference type="Proteomes" id="UP000295765"/>
    </source>
</evidence>
<feature type="domain" description="ATPase AAA-type core" evidence="2">
    <location>
        <begin position="228"/>
        <end position="352"/>
    </location>
</feature>
<dbReference type="GO" id="GO:0005524">
    <property type="term" value="F:ATP binding"/>
    <property type="evidence" value="ECO:0007669"/>
    <property type="project" value="InterPro"/>
</dbReference>
<sequence length="433" mass="47794">MITEIRIEDFKSYHAATLPLAPLTVLIGANASGKSNAIEAIRFLSWLAQGRRLPEILRVTQDSDSCVRGGLNDLAYPTESAFTLGCTLAGEKWNRFRIRIRVDGDDLRVDYESISDPAERVPLYEIDQPAQGLSHDVRVAYNNFARGGVKPKIICSDQFAIFMQLESAARFDVGHKTAQSTIPKITGDLRQQLSSALFLDPRPAVMRDYSFTSDKKLREDGRNLSSVLFNLWWDASNRESILSFIASLPEQDIRDLNFITAPRGEVMFELTETFGGTERKVPAPLLSDGTLRVLAIAAALLSAPEGALVVIEEIDNGVHPGRAATLLKGILGIAERRHLEVLLTSHNPALLDALPDRAVPDVVFCYRDPVEGDSRLVRLQNIADYPELIAQGGVGYLLTTGILDRFVKHHPRPDEKKAKALAWLESLRSGDGA</sequence>
<evidence type="ECO:0000259" key="1">
    <source>
        <dbReference type="Pfam" id="PF13175"/>
    </source>
</evidence>
<dbReference type="GO" id="GO:0016887">
    <property type="term" value="F:ATP hydrolysis activity"/>
    <property type="evidence" value="ECO:0007669"/>
    <property type="project" value="InterPro"/>
</dbReference>
<organism evidence="3 4">
    <name type="scientific">Plasticicumulans lactativorans</name>
    <dbReference type="NCBI Taxonomy" id="1133106"/>
    <lineage>
        <taxon>Bacteria</taxon>
        <taxon>Pseudomonadati</taxon>
        <taxon>Pseudomonadota</taxon>
        <taxon>Gammaproteobacteria</taxon>
        <taxon>Candidatus Competibacteraceae</taxon>
        <taxon>Plasticicumulans</taxon>
    </lineage>
</organism>
<dbReference type="Gene3D" id="3.40.50.300">
    <property type="entry name" value="P-loop containing nucleotide triphosphate hydrolases"/>
    <property type="match status" value="2"/>
</dbReference>
<dbReference type="EMBL" id="SLWY01000023">
    <property type="protein sequence ID" value="TCO78130.1"/>
    <property type="molecule type" value="Genomic_DNA"/>
</dbReference>
<dbReference type="PANTHER" id="PTHR32182:SF25">
    <property type="entry name" value="SLR1056 PROTEIN"/>
    <property type="match status" value="1"/>
</dbReference>
<dbReference type="Pfam" id="PF13304">
    <property type="entry name" value="AAA_21"/>
    <property type="match status" value="1"/>
</dbReference>
<accession>A0A4V2SC87</accession>
<feature type="domain" description="Endonuclease GajA/Old nuclease/RecF-like AAA" evidence="1">
    <location>
        <begin position="1"/>
        <end position="44"/>
    </location>
</feature>
<dbReference type="PIRSF" id="PIRSF029347">
    <property type="entry name" value="RecF"/>
    <property type="match status" value="1"/>
</dbReference>
<dbReference type="Proteomes" id="UP000295765">
    <property type="component" value="Unassembled WGS sequence"/>
</dbReference>
<comment type="caution">
    <text evidence="3">The sequence shown here is derived from an EMBL/GenBank/DDBJ whole genome shotgun (WGS) entry which is preliminary data.</text>
</comment>
<name>A0A4V2SC87_9GAMM</name>
<dbReference type="AlphaFoldDB" id="A0A4V2SC87"/>
<evidence type="ECO:0000313" key="3">
    <source>
        <dbReference type="EMBL" id="TCO78130.1"/>
    </source>
</evidence>
<dbReference type="RefSeq" id="WP_132545109.1">
    <property type="nucleotide sequence ID" value="NZ_SLWY01000023.1"/>
</dbReference>
<keyword evidence="4" id="KW-1185">Reference proteome</keyword>
<dbReference type="OrthoDB" id="104167at2"/>
<reference evidence="3 4" key="1">
    <citation type="submission" date="2019-03" db="EMBL/GenBank/DDBJ databases">
        <title>Genomic Encyclopedia of Type Strains, Phase IV (KMG-IV): sequencing the most valuable type-strain genomes for metagenomic binning, comparative biology and taxonomic classification.</title>
        <authorList>
            <person name="Goeker M."/>
        </authorList>
    </citation>
    <scope>NUCLEOTIDE SEQUENCE [LARGE SCALE GENOMIC DNA]</scope>
    <source>
        <strain evidence="3 4">DSM 25287</strain>
    </source>
</reference>
<dbReference type="GO" id="GO:0006302">
    <property type="term" value="P:double-strand break repair"/>
    <property type="evidence" value="ECO:0007669"/>
    <property type="project" value="TreeGrafter"/>
</dbReference>
<proteinExistence type="predicted"/>
<dbReference type="SUPFAM" id="SSF52540">
    <property type="entry name" value="P-loop containing nucleoside triphosphate hydrolases"/>
    <property type="match status" value="1"/>
</dbReference>
<dbReference type="PANTHER" id="PTHR32182">
    <property type="entry name" value="DNA REPLICATION AND REPAIR PROTEIN RECF"/>
    <property type="match status" value="1"/>
</dbReference>
<dbReference type="InterPro" id="IPR014555">
    <property type="entry name" value="RecF-like"/>
</dbReference>
<dbReference type="InterPro" id="IPR003959">
    <property type="entry name" value="ATPase_AAA_core"/>
</dbReference>
<gene>
    <name evidence="3" type="ORF">EV699_1237</name>
</gene>
<dbReference type="InterPro" id="IPR027417">
    <property type="entry name" value="P-loop_NTPase"/>
</dbReference>
<dbReference type="GO" id="GO:0000731">
    <property type="term" value="P:DNA synthesis involved in DNA repair"/>
    <property type="evidence" value="ECO:0007669"/>
    <property type="project" value="TreeGrafter"/>
</dbReference>
<protein>
    <submittedName>
        <fullName evidence="3">Putative ATPase</fullName>
    </submittedName>
</protein>